<dbReference type="Gene3D" id="3.30.1490.20">
    <property type="entry name" value="ATP-grasp fold, A domain"/>
    <property type="match status" value="1"/>
</dbReference>
<comment type="similarity">
    <text evidence="2 11">Belongs to the PEP-utilizing enzyme family.</text>
</comment>
<keyword evidence="7" id="KW-0547">Nucleotide-binding</keyword>
<dbReference type="InterPro" id="IPR008279">
    <property type="entry name" value="PEP-util_enz_mobile_dom"/>
</dbReference>
<dbReference type="Gene3D" id="3.20.20.60">
    <property type="entry name" value="Phosphoenolpyruvate-binding domains"/>
    <property type="match status" value="1"/>
</dbReference>
<name>A0ABV6WUH0_9ACTN</name>
<keyword evidence="8" id="KW-0418">Kinase</keyword>
<dbReference type="InterPro" id="IPR036637">
    <property type="entry name" value="Phosphohistidine_dom_sf"/>
</dbReference>
<evidence type="ECO:0000313" key="15">
    <source>
        <dbReference type="EMBL" id="MFC1429596.1"/>
    </source>
</evidence>
<dbReference type="EMBL" id="JBHEZY010000001">
    <property type="protein sequence ID" value="MFC1429596.1"/>
    <property type="molecule type" value="Genomic_DNA"/>
</dbReference>
<dbReference type="Gene3D" id="1.20.80.30">
    <property type="match status" value="1"/>
</dbReference>
<dbReference type="PANTHER" id="PTHR22931:SF9">
    <property type="entry name" value="PYRUVATE, PHOSPHATE DIKINASE 1, CHLOROPLASTIC"/>
    <property type="match status" value="1"/>
</dbReference>
<reference evidence="15 16" key="1">
    <citation type="submission" date="2024-09" db="EMBL/GenBank/DDBJ databases">
        <authorList>
            <person name="Lee S.D."/>
        </authorList>
    </citation>
    <scope>NUCLEOTIDE SEQUENCE [LARGE SCALE GENOMIC DNA]</scope>
    <source>
        <strain evidence="15 16">N1-3</strain>
    </source>
</reference>
<dbReference type="InterPro" id="IPR013815">
    <property type="entry name" value="ATP_grasp_subdomain_1"/>
</dbReference>
<dbReference type="SUPFAM" id="SSF51621">
    <property type="entry name" value="Phosphoenolpyruvate/pyruvate domain"/>
    <property type="match status" value="1"/>
</dbReference>
<comment type="caution">
    <text evidence="15">The sequence shown here is derived from an EMBL/GenBank/DDBJ whole genome shotgun (WGS) entry which is preliminary data.</text>
</comment>
<dbReference type="InterPro" id="IPR040442">
    <property type="entry name" value="Pyrv_kinase-like_dom_sf"/>
</dbReference>
<gene>
    <name evidence="15" type="primary">ppdK</name>
    <name evidence="15" type="ORF">ACEZDB_02860</name>
</gene>
<feature type="domain" description="Pyruvate phosphate dikinase AMP/ATP-binding" evidence="13">
    <location>
        <begin position="78"/>
        <end position="308"/>
    </location>
</feature>
<feature type="domain" description="Pyruvate phosphate dikinase AMP/ATP-binding" evidence="13">
    <location>
        <begin position="316"/>
        <end position="366"/>
    </location>
</feature>
<feature type="domain" description="PEP-utilising enzyme C-terminal" evidence="14">
    <location>
        <begin position="559"/>
        <end position="910"/>
    </location>
</feature>
<dbReference type="GO" id="GO:0050242">
    <property type="term" value="F:pyruvate, phosphate dikinase activity"/>
    <property type="evidence" value="ECO:0007669"/>
    <property type="project" value="UniProtKB-EC"/>
</dbReference>
<evidence type="ECO:0000259" key="13">
    <source>
        <dbReference type="Pfam" id="PF01326"/>
    </source>
</evidence>
<keyword evidence="10" id="KW-0460">Magnesium</keyword>
<dbReference type="RefSeq" id="WP_380548299.1">
    <property type="nucleotide sequence ID" value="NZ_JBHEZY010000001.1"/>
</dbReference>
<comment type="catalytic activity">
    <reaction evidence="11">
        <text>pyruvate + phosphate + ATP = phosphoenolpyruvate + AMP + diphosphate + H(+)</text>
        <dbReference type="Rhea" id="RHEA:10756"/>
        <dbReference type="ChEBI" id="CHEBI:15361"/>
        <dbReference type="ChEBI" id="CHEBI:15378"/>
        <dbReference type="ChEBI" id="CHEBI:30616"/>
        <dbReference type="ChEBI" id="CHEBI:33019"/>
        <dbReference type="ChEBI" id="CHEBI:43474"/>
        <dbReference type="ChEBI" id="CHEBI:58702"/>
        <dbReference type="ChEBI" id="CHEBI:456215"/>
        <dbReference type="EC" id="2.7.9.1"/>
    </reaction>
</comment>
<dbReference type="Gene3D" id="3.50.30.10">
    <property type="entry name" value="Phosphohistidine domain"/>
    <property type="match status" value="1"/>
</dbReference>
<evidence type="ECO:0000256" key="5">
    <source>
        <dbReference type="ARBA" id="ARBA00022679"/>
    </source>
</evidence>
<dbReference type="Gene3D" id="1.10.189.10">
    <property type="entry name" value="Pyruvate Phosphate Dikinase, domain 2"/>
    <property type="match status" value="1"/>
</dbReference>
<dbReference type="PIRSF" id="PIRSF000853">
    <property type="entry name" value="PPDK"/>
    <property type="match status" value="1"/>
</dbReference>
<sequence length="922" mass="100138">MFSDVRATVRQENRPVSAEQKFVYDFTEGNKDLKDLLGGKGANLAEMTNLGLPVPPGFTITTEACKVYLDTGAEPAALRAEVSAHLDALEQQMGRRLGDAADPLLVSVRSGAKFSMPGMMDTVLNIGLSDASVGGLAAQAAAADGSGDRFAWDSYRRLIQMFGKTVLGVEGDLFEEALERAKQAKGTSDDLDLDAADLKAIVEEFKGIVRDHTGRDFPQDPREQMDLAVHAVFDSWNSDRAKLYRRQERIPGELATAVNICSMVFGNLGADSGTGVAFTRDPASGHAGVYGDYLQNAQGEDVVAGIRNTMQLAELEGLDKTSYDRLMTIMETLENHYRDLCDIEFTIERGKLWMLQTRVGKRTAAAAFRIAVQLVDQGLIDLDEALHRVNGAQLAQLMFPRFDEATKAERVAWGIAASPGAAVGKAVFDSYTAVKWSRSGEQVILVRRETNPDDLDGMIAAEGILTSRGGKTSHAAVVARGMGKTCVCGAEELEVDTKKRRFTTADGKVVEEGDLISIDGSTGKVYLGEVPVVPSPVVEYFEGTLHAGADEQGGLVQAVHRLMAHADIRRRLRVRANADNADDANRARRFGAQGIGLCRTEHMFLGEERRREVEQLILADNDKDRDTALATLMPLQKGDFVELFQAMDGLPVTVRLLDPPLHEFLPDITELSVRVALAEARKDPNENDLRLLQAVHKLHEQNPMLGLRGVRLGLVIPGLFGMQVRAIAEAAAERRLGGGDPRPEVMIPLVGTVQELEIVRDECELVLAEVAAATGVKLDIKLGTMIELPRAALTAGQIAEAAEFFSFGTNDLTQTVWGFSRDDVEASFFTAYLEKGIFGVSPFETIDRDGVGALVEHAVREGRKTRPDLKLGVCGEHGGDPDSVHFFHRAGLDYVSCSPFRIPVARLEAGRAAIETAGSDSR</sequence>
<evidence type="ECO:0000256" key="3">
    <source>
        <dbReference type="ARBA" id="ARBA00011994"/>
    </source>
</evidence>
<comment type="cofactor">
    <cofactor evidence="1 11">
        <name>Mg(2+)</name>
        <dbReference type="ChEBI" id="CHEBI:18420"/>
    </cofactor>
</comment>
<evidence type="ECO:0000256" key="11">
    <source>
        <dbReference type="PIRNR" id="PIRNR000853"/>
    </source>
</evidence>
<dbReference type="NCBIfam" id="NF004531">
    <property type="entry name" value="PRK05878.1"/>
    <property type="match status" value="1"/>
</dbReference>
<keyword evidence="5 15" id="KW-0808">Transferase</keyword>
<evidence type="ECO:0000256" key="7">
    <source>
        <dbReference type="ARBA" id="ARBA00022741"/>
    </source>
</evidence>
<evidence type="ECO:0000313" key="16">
    <source>
        <dbReference type="Proteomes" id="UP001592530"/>
    </source>
</evidence>
<evidence type="ECO:0000259" key="12">
    <source>
        <dbReference type="Pfam" id="PF00391"/>
    </source>
</evidence>
<evidence type="ECO:0000256" key="8">
    <source>
        <dbReference type="ARBA" id="ARBA00022777"/>
    </source>
</evidence>
<dbReference type="InterPro" id="IPR010121">
    <property type="entry name" value="Pyruvate_phosphate_dikinase"/>
</dbReference>
<dbReference type="PANTHER" id="PTHR22931">
    <property type="entry name" value="PHOSPHOENOLPYRUVATE DIKINASE-RELATED"/>
    <property type="match status" value="1"/>
</dbReference>
<organism evidence="15 16">
    <name type="scientific">Streptacidiphilus alkalitolerans</name>
    <dbReference type="NCBI Taxonomy" id="3342712"/>
    <lineage>
        <taxon>Bacteria</taxon>
        <taxon>Bacillati</taxon>
        <taxon>Actinomycetota</taxon>
        <taxon>Actinomycetes</taxon>
        <taxon>Kitasatosporales</taxon>
        <taxon>Streptomycetaceae</taxon>
        <taxon>Streptacidiphilus</taxon>
    </lineage>
</organism>
<dbReference type="EC" id="2.7.9.1" evidence="3 11"/>
<dbReference type="PROSITE" id="PS00370">
    <property type="entry name" value="PEP_ENZYMES_PHOS_SITE"/>
    <property type="match status" value="1"/>
</dbReference>
<evidence type="ECO:0000259" key="14">
    <source>
        <dbReference type="Pfam" id="PF02896"/>
    </source>
</evidence>
<evidence type="ECO:0000256" key="2">
    <source>
        <dbReference type="ARBA" id="ARBA00007837"/>
    </source>
</evidence>
<dbReference type="SUPFAM" id="SSF56059">
    <property type="entry name" value="Glutathione synthetase ATP-binding domain-like"/>
    <property type="match status" value="1"/>
</dbReference>
<dbReference type="Pfam" id="PF01326">
    <property type="entry name" value="PPDK_N"/>
    <property type="match status" value="2"/>
</dbReference>
<evidence type="ECO:0000256" key="10">
    <source>
        <dbReference type="ARBA" id="ARBA00022842"/>
    </source>
</evidence>
<keyword evidence="15" id="KW-0670">Pyruvate</keyword>
<dbReference type="InterPro" id="IPR000121">
    <property type="entry name" value="PEP_util_C"/>
</dbReference>
<keyword evidence="6" id="KW-0479">Metal-binding</keyword>
<keyword evidence="9" id="KW-0067">ATP-binding</keyword>
<protein>
    <recommendedName>
        <fullName evidence="4 11">Pyruvate, phosphate dikinase</fullName>
        <ecNumber evidence="3 11">2.7.9.1</ecNumber>
    </recommendedName>
</protein>
<dbReference type="NCBIfam" id="TIGR01828">
    <property type="entry name" value="pyru_phos_dikin"/>
    <property type="match status" value="1"/>
</dbReference>
<evidence type="ECO:0000256" key="9">
    <source>
        <dbReference type="ARBA" id="ARBA00022840"/>
    </source>
</evidence>
<dbReference type="InterPro" id="IPR002192">
    <property type="entry name" value="PPDK_AMP/ATP-bd"/>
</dbReference>
<evidence type="ECO:0000256" key="4">
    <source>
        <dbReference type="ARBA" id="ARBA00020138"/>
    </source>
</evidence>
<dbReference type="InterPro" id="IPR018274">
    <property type="entry name" value="PEP_util_AS"/>
</dbReference>
<feature type="domain" description="PEP-utilising enzyme mobile" evidence="12">
    <location>
        <begin position="441"/>
        <end position="523"/>
    </location>
</feature>
<dbReference type="Proteomes" id="UP001592530">
    <property type="component" value="Unassembled WGS sequence"/>
</dbReference>
<proteinExistence type="inferred from homology"/>
<dbReference type="SUPFAM" id="SSF52009">
    <property type="entry name" value="Phosphohistidine domain"/>
    <property type="match status" value="1"/>
</dbReference>
<dbReference type="InterPro" id="IPR015813">
    <property type="entry name" value="Pyrv/PenolPyrv_kinase-like_dom"/>
</dbReference>
<dbReference type="Pfam" id="PF00391">
    <property type="entry name" value="PEP-utilizers"/>
    <property type="match status" value="1"/>
</dbReference>
<dbReference type="Pfam" id="PF02896">
    <property type="entry name" value="PEP-utilizers_C"/>
    <property type="match status" value="1"/>
</dbReference>
<evidence type="ECO:0000256" key="1">
    <source>
        <dbReference type="ARBA" id="ARBA00001946"/>
    </source>
</evidence>
<dbReference type="Gene3D" id="3.30.470.20">
    <property type="entry name" value="ATP-grasp fold, B domain"/>
    <property type="match status" value="1"/>
</dbReference>
<accession>A0ABV6WUH0</accession>
<evidence type="ECO:0000256" key="6">
    <source>
        <dbReference type="ARBA" id="ARBA00022723"/>
    </source>
</evidence>